<reference evidence="1" key="1">
    <citation type="submission" date="2020-03" db="EMBL/GenBank/DDBJ databases">
        <title>The deep terrestrial virosphere.</title>
        <authorList>
            <person name="Holmfeldt K."/>
            <person name="Nilsson E."/>
            <person name="Simone D."/>
            <person name="Lopez-Fernandez M."/>
            <person name="Wu X."/>
            <person name="de Brujin I."/>
            <person name="Lundin D."/>
            <person name="Andersson A."/>
            <person name="Bertilsson S."/>
            <person name="Dopson M."/>
        </authorList>
    </citation>
    <scope>NUCLEOTIDE SEQUENCE</scope>
    <source>
        <strain evidence="1">TM448A00919</strain>
        <strain evidence="2">TM448B01113</strain>
    </source>
</reference>
<proteinExistence type="predicted"/>
<dbReference type="AlphaFoldDB" id="A0A6H1ZM61"/>
<evidence type="ECO:0000313" key="1">
    <source>
        <dbReference type="EMBL" id="QJA48355.1"/>
    </source>
</evidence>
<organism evidence="1">
    <name type="scientific">viral metagenome</name>
    <dbReference type="NCBI Taxonomy" id="1070528"/>
    <lineage>
        <taxon>unclassified sequences</taxon>
        <taxon>metagenomes</taxon>
        <taxon>organismal metagenomes</taxon>
    </lineage>
</organism>
<name>A0A6H1ZM61_9ZZZZ</name>
<evidence type="ECO:0000313" key="2">
    <source>
        <dbReference type="EMBL" id="QJH97897.1"/>
    </source>
</evidence>
<dbReference type="EMBL" id="MT144706">
    <property type="protein sequence ID" value="QJH97897.1"/>
    <property type="molecule type" value="Genomic_DNA"/>
</dbReference>
<sequence length="124" mass="14173">MPLDSKRLSMDVITSLKEIPYDEEARSCIHNSATYQTKCEIYDKKCNDCGYMLVFVGKKQYRSVEEAITEAILTGNIVARTCDYPGDVEVVNKDNIFYPSLNMIVMNTCRLWNPSGIEIDEEDN</sequence>
<protein>
    <submittedName>
        <fullName evidence="1">Uncharacterized protein</fullName>
    </submittedName>
</protein>
<gene>
    <name evidence="1" type="ORF">TM448A00919_0015</name>
    <name evidence="2" type="ORF">TM448B01113_0013</name>
</gene>
<accession>A0A6H1ZM61</accession>
<dbReference type="EMBL" id="MT144081">
    <property type="protein sequence ID" value="QJA48355.1"/>
    <property type="molecule type" value="Genomic_DNA"/>
</dbReference>